<dbReference type="Proteomes" id="UP000523161">
    <property type="component" value="Unassembled WGS sequence"/>
</dbReference>
<reference evidence="2 3" key="1">
    <citation type="submission" date="2020-06" db="EMBL/GenBank/DDBJ databases">
        <title>Rheinheimera sp. nov., a marine bacterium isolated from coastal.</title>
        <authorList>
            <person name="Yu Q."/>
            <person name="Qi Y."/>
            <person name="Pu J."/>
        </authorList>
    </citation>
    <scope>NUCLEOTIDE SEQUENCE [LARGE SCALE GENOMIC DNA]</scope>
    <source>
        <strain evidence="2 3">YQF-2</strain>
    </source>
</reference>
<keyword evidence="3" id="KW-1185">Reference proteome</keyword>
<evidence type="ECO:0000313" key="2">
    <source>
        <dbReference type="EMBL" id="NRQ42120.1"/>
    </source>
</evidence>
<keyword evidence="1" id="KW-1133">Transmembrane helix</keyword>
<dbReference type="AlphaFoldDB" id="A0A7Y5EH64"/>
<evidence type="ECO:0000256" key="1">
    <source>
        <dbReference type="SAM" id="Phobius"/>
    </source>
</evidence>
<evidence type="ECO:0000313" key="3">
    <source>
        <dbReference type="Proteomes" id="UP000523161"/>
    </source>
</evidence>
<gene>
    <name evidence="2" type="ORF">HRH59_05990</name>
</gene>
<name>A0A7Y5EH64_9GAMM</name>
<accession>A0A7Y5EH64</accession>
<sequence>MNVAALLVTYNKIMSFKGEKAKELHGRFALVKKLACDLEENYSEILIILSGITRADLTIDEIRWFINEPRAFLKLETYGRVSGRYCKIDLDKGEFSLTERVSTFKKRLVERGKILGFSLGLLSLISTIWYLVIINVESEVMVYLAVSLWFVYFMLLMWGGNFLLTTLSRAKQLSGKP</sequence>
<proteinExistence type="predicted"/>
<feature type="transmembrane region" description="Helical" evidence="1">
    <location>
        <begin position="114"/>
        <end position="134"/>
    </location>
</feature>
<feature type="transmembrane region" description="Helical" evidence="1">
    <location>
        <begin position="140"/>
        <end position="164"/>
    </location>
</feature>
<keyword evidence="1" id="KW-0472">Membrane</keyword>
<protein>
    <submittedName>
        <fullName evidence="2">Uncharacterized protein</fullName>
    </submittedName>
</protein>
<organism evidence="2 3">
    <name type="scientific">Rheinheimera lutimaris</name>
    <dbReference type="NCBI Taxonomy" id="2740584"/>
    <lineage>
        <taxon>Bacteria</taxon>
        <taxon>Pseudomonadati</taxon>
        <taxon>Pseudomonadota</taxon>
        <taxon>Gammaproteobacteria</taxon>
        <taxon>Chromatiales</taxon>
        <taxon>Chromatiaceae</taxon>
        <taxon>Rheinheimera</taxon>
    </lineage>
</organism>
<comment type="caution">
    <text evidence="2">The sequence shown here is derived from an EMBL/GenBank/DDBJ whole genome shotgun (WGS) entry which is preliminary data.</text>
</comment>
<dbReference type="EMBL" id="JABSOD010000004">
    <property type="protein sequence ID" value="NRQ42120.1"/>
    <property type="molecule type" value="Genomic_DNA"/>
</dbReference>
<keyword evidence="1" id="KW-0812">Transmembrane</keyword>